<name>A0AAV2GJK9_9ROSI</name>
<feature type="compositionally biased region" description="Basic and acidic residues" evidence="1">
    <location>
        <begin position="30"/>
        <end position="41"/>
    </location>
</feature>
<evidence type="ECO:0000313" key="2">
    <source>
        <dbReference type="EMBL" id="CAL1410864.1"/>
    </source>
</evidence>
<gene>
    <name evidence="2" type="ORF">LTRI10_LOCUS50251</name>
</gene>
<dbReference type="EMBL" id="OZ034822">
    <property type="protein sequence ID" value="CAL1410864.1"/>
    <property type="molecule type" value="Genomic_DNA"/>
</dbReference>
<sequence length="86" mass="9505">MRDTRRQAAASLEFGKVCLCLVSCPWLEDSSSRDEREETKGRNLARLGPRRLLHSQPPPPLSSPFFSPSEAAIVAGFFFSPGGQQK</sequence>
<feature type="region of interest" description="Disordered" evidence="1">
    <location>
        <begin position="29"/>
        <end position="65"/>
    </location>
</feature>
<evidence type="ECO:0000256" key="1">
    <source>
        <dbReference type="SAM" id="MobiDB-lite"/>
    </source>
</evidence>
<protein>
    <submittedName>
        <fullName evidence="2">Uncharacterized protein</fullName>
    </submittedName>
</protein>
<evidence type="ECO:0000313" key="3">
    <source>
        <dbReference type="Proteomes" id="UP001497516"/>
    </source>
</evidence>
<keyword evidence="3" id="KW-1185">Reference proteome</keyword>
<dbReference type="Proteomes" id="UP001497516">
    <property type="component" value="Chromosome 9"/>
</dbReference>
<proteinExistence type="predicted"/>
<accession>A0AAV2GJK9</accession>
<organism evidence="2 3">
    <name type="scientific">Linum trigynum</name>
    <dbReference type="NCBI Taxonomy" id="586398"/>
    <lineage>
        <taxon>Eukaryota</taxon>
        <taxon>Viridiplantae</taxon>
        <taxon>Streptophyta</taxon>
        <taxon>Embryophyta</taxon>
        <taxon>Tracheophyta</taxon>
        <taxon>Spermatophyta</taxon>
        <taxon>Magnoliopsida</taxon>
        <taxon>eudicotyledons</taxon>
        <taxon>Gunneridae</taxon>
        <taxon>Pentapetalae</taxon>
        <taxon>rosids</taxon>
        <taxon>fabids</taxon>
        <taxon>Malpighiales</taxon>
        <taxon>Linaceae</taxon>
        <taxon>Linum</taxon>
    </lineage>
</organism>
<dbReference type="AlphaFoldDB" id="A0AAV2GJK9"/>
<reference evidence="2 3" key="1">
    <citation type="submission" date="2024-04" db="EMBL/GenBank/DDBJ databases">
        <authorList>
            <person name="Fracassetti M."/>
        </authorList>
    </citation>
    <scope>NUCLEOTIDE SEQUENCE [LARGE SCALE GENOMIC DNA]</scope>
</reference>